<dbReference type="Proteomes" id="UP000012106">
    <property type="component" value="Unassembled WGS sequence"/>
</dbReference>
<reference evidence="1 2" key="1">
    <citation type="submission" date="2013-01" db="EMBL/GenBank/DDBJ databases">
        <authorList>
            <person name="Harkins D.M."/>
            <person name="Durkin A.S."/>
            <person name="Brinkac L.M."/>
            <person name="Haft D.H."/>
            <person name="Selengut J.D."/>
            <person name="Sanka R."/>
            <person name="DePew J."/>
            <person name="Purushe J."/>
            <person name="Hartskeerl R.A."/>
            <person name="Ahmed A."/>
            <person name="van der Linden H."/>
            <person name="Goris M.G.A."/>
            <person name="Vinetz J.M."/>
            <person name="Sutton G.G."/>
            <person name="Nierman W.C."/>
            <person name="Fouts D.E."/>
        </authorList>
    </citation>
    <scope>NUCLEOTIDE SEQUENCE [LARGE SCALE GENOMIC DNA]</scope>
    <source>
        <strain evidence="1 2">MAVJ 401</strain>
    </source>
</reference>
<sequence length="47" mass="5885">MWSFSFATRKVNQELILDLPMRLFKYRTFILDYYDCYFGFYRGARKL</sequence>
<name>M6JFQ8_9LEPT</name>
<accession>M6JFQ8</accession>
<organism evidence="1 2">
    <name type="scientific">Leptospira santarosai serovar Arenal str. MAVJ 401</name>
    <dbReference type="NCBI Taxonomy" id="1049976"/>
    <lineage>
        <taxon>Bacteria</taxon>
        <taxon>Pseudomonadati</taxon>
        <taxon>Spirochaetota</taxon>
        <taxon>Spirochaetia</taxon>
        <taxon>Leptospirales</taxon>
        <taxon>Leptospiraceae</taxon>
        <taxon>Leptospira</taxon>
    </lineage>
</organism>
<evidence type="ECO:0000313" key="1">
    <source>
        <dbReference type="EMBL" id="EMN20476.1"/>
    </source>
</evidence>
<dbReference type="AlphaFoldDB" id="M6JFQ8"/>
<gene>
    <name evidence="1" type="ORF">LEP1GSC063_0765</name>
</gene>
<dbReference type="EMBL" id="AHMU02000066">
    <property type="protein sequence ID" value="EMN20476.1"/>
    <property type="molecule type" value="Genomic_DNA"/>
</dbReference>
<protein>
    <submittedName>
        <fullName evidence="1">Uncharacterized protein</fullName>
    </submittedName>
</protein>
<evidence type="ECO:0000313" key="2">
    <source>
        <dbReference type="Proteomes" id="UP000012106"/>
    </source>
</evidence>
<proteinExistence type="predicted"/>
<comment type="caution">
    <text evidence="1">The sequence shown here is derived from an EMBL/GenBank/DDBJ whole genome shotgun (WGS) entry which is preliminary data.</text>
</comment>